<comment type="caution">
    <text evidence="3">The sequence shown here is derived from an EMBL/GenBank/DDBJ whole genome shotgun (WGS) entry which is preliminary data.</text>
</comment>
<dbReference type="AlphaFoldDB" id="A0A976IB72"/>
<organism evidence="3 4">
    <name type="scientific">Bremia lactucae</name>
    <name type="common">Lettuce downy mildew</name>
    <dbReference type="NCBI Taxonomy" id="4779"/>
    <lineage>
        <taxon>Eukaryota</taxon>
        <taxon>Sar</taxon>
        <taxon>Stramenopiles</taxon>
        <taxon>Oomycota</taxon>
        <taxon>Peronosporomycetes</taxon>
        <taxon>Peronosporales</taxon>
        <taxon>Peronosporaceae</taxon>
        <taxon>Bremia</taxon>
    </lineage>
</organism>
<gene>
    <name evidence="3" type="ORF">CCR75_003598</name>
</gene>
<dbReference type="SUPFAM" id="SSF51101">
    <property type="entry name" value="Mannose-binding lectins"/>
    <property type="match status" value="3"/>
</dbReference>
<dbReference type="KEGG" id="blac:94347363"/>
<evidence type="ECO:0000313" key="4">
    <source>
        <dbReference type="Proteomes" id="UP000294530"/>
    </source>
</evidence>
<dbReference type="InterPro" id="IPR053002">
    <property type="entry name" value="Metalloproteinase_M10B"/>
</dbReference>
<keyword evidence="4" id="KW-1185">Reference proteome</keyword>
<protein>
    <recommendedName>
        <fullName evidence="2">Jacalin-type lectin domain-containing protein</fullName>
    </recommendedName>
</protein>
<dbReference type="Pfam" id="PF01419">
    <property type="entry name" value="Jacalin"/>
    <property type="match status" value="2"/>
</dbReference>
<feature type="region of interest" description="Disordered" evidence="1">
    <location>
        <begin position="547"/>
        <end position="567"/>
    </location>
</feature>
<dbReference type="Gene3D" id="2.100.10.30">
    <property type="entry name" value="Jacalin-like lectin domain"/>
    <property type="match status" value="3"/>
</dbReference>
<sequence>MSPQASIVIDNLQEGEVLAYPLVLLEGRILNLNSPDTLFLVAHLDDACTSLWPISPSGCFKAFVLLPSPGQFTITLQLDGVATRIFPIEYQRPITRYMLKFHYQICSDADVRNGFDAPRGVANSNSVAIAKIQFNALLLQMAMAELMHSAGLPRRTFSMQFAPDGMPDVTLLRCSFTNAHAHAIDDQELLKLVQKDIEATGIDRHPELESKYAVILGCSRYNTETRIAEGHTALGGDKVAMLGSCGLHTWPSHIGELSLCCLNNTRIDERDLLDDSCFRGTHWATFSTGLGAMLHEIGHTFGLGHATSGIMARGFNDMNRLLCILEADPSSSQLGFTQSSDKGWLDLNHSILREINGRNGAHWNAASAHLLRHSPWISGHARSSLVGPTVVWSNSVLGPVGLGTQNGKEIDLKELNPSSTVEDEIGAIVLDADTYLNHLEIWTRAEVKEREQTEPLRAAGTKHWFLLVSGEYITRVDIRAMAWIDGIQLHTNLRSSRWFGGIGGILHTFKVAEGWHVSAFFGSRGDSYVGKLGLRCLQTPFISSLSHSLGRHGRSSPISKSPLAGKALEDGPKTPFLTTIPEIKAVVVQCGSYVESVKLISLEEAASNLSNPTFYGSNEHVFQLCPGEKLIKLEVSSGHWVDGIRFTTTLRVGPWFGEGRGSVDTVMESPAGHRICGIHGIRGAQYVGAIGALYCADGGTTCPQMKSQERVGPKESEARAFRLMKTVPFSNRIANHLITEPLCGILVAVRCGVVMSVVSYGSLNKYDEAVNDLHSTLLSANDPYQVHCVSLEPGEKLVQIDATFQQGSVCEPYTVIDGICFHTTKRCSSWFGAFRKSNLHFFMAAKGTSIIHVQGCYTGRNLTDLAGFFGVTANSSQLLYPDARVLIDEGADDIRVEAALPEFGIETVVLVEINNGDHLDKDAWTWNQSKMPYPQVWRIPLKMLEDCIESADSKRTLFNDYLICAINSGGAYTKTSAPALRP</sequence>
<evidence type="ECO:0000256" key="1">
    <source>
        <dbReference type="SAM" id="MobiDB-lite"/>
    </source>
</evidence>
<accession>A0A976IB72</accession>
<dbReference type="RefSeq" id="XP_067814901.1">
    <property type="nucleotide sequence ID" value="XM_067961692.1"/>
</dbReference>
<dbReference type="Proteomes" id="UP000294530">
    <property type="component" value="Unassembled WGS sequence"/>
</dbReference>
<dbReference type="PANTHER" id="PTHR21054:SF2">
    <property type="entry name" value="MIP04191P"/>
    <property type="match status" value="1"/>
</dbReference>
<feature type="domain" description="Jacalin-type lectin" evidence="2">
    <location>
        <begin position="565"/>
        <end position="696"/>
    </location>
</feature>
<dbReference type="InterPro" id="IPR036404">
    <property type="entry name" value="Jacalin-like_lectin_dom_sf"/>
</dbReference>
<proteinExistence type="predicted"/>
<dbReference type="OrthoDB" id="74460at2759"/>
<dbReference type="GeneID" id="94347363"/>
<dbReference type="InterPro" id="IPR001229">
    <property type="entry name" value="Jacalin-like_lectin_dom"/>
</dbReference>
<dbReference type="EMBL" id="SHOA02000001">
    <property type="protein sequence ID" value="TDH65402.1"/>
    <property type="molecule type" value="Genomic_DNA"/>
</dbReference>
<name>A0A976IB72_BRELC</name>
<dbReference type="SUPFAM" id="SSF55486">
    <property type="entry name" value="Metalloproteases ('zincins'), catalytic domain"/>
    <property type="match status" value="1"/>
</dbReference>
<dbReference type="Pfam" id="PF12044">
    <property type="entry name" value="Metallopep"/>
    <property type="match status" value="1"/>
</dbReference>
<evidence type="ECO:0000313" key="3">
    <source>
        <dbReference type="EMBL" id="TDH65402.1"/>
    </source>
</evidence>
<dbReference type="PANTHER" id="PTHR21054">
    <property type="entry name" value="ZINC METALLOPROTEINASE-RELATED"/>
    <property type="match status" value="1"/>
</dbReference>
<reference evidence="3 4" key="1">
    <citation type="journal article" date="2021" name="Genome Biol.">
        <title>AFLAP: assembly-free linkage analysis pipeline using k-mers from genome sequencing data.</title>
        <authorList>
            <person name="Fletcher K."/>
            <person name="Zhang L."/>
            <person name="Gil J."/>
            <person name="Han R."/>
            <person name="Cavanaugh K."/>
            <person name="Michelmore R."/>
        </authorList>
    </citation>
    <scope>NUCLEOTIDE SEQUENCE [LARGE SCALE GENOMIC DNA]</scope>
    <source>
        <strain evidence="3 4">SF5</strain>
    </source>
</reference>
<dbReference type="SMART" id="SM00915">
    <property type="entry name" value="Jacalin"/>
    <property type="match status" value="1"/>
</dbReference>
<evidence type="ECO:0000259" key="2">
    <source>
        <dbReference type="SMART" id="SM00915"/>
    </source>
</evidence>
<dbReference type="InterPro" id="IPR021917">
    <property type="entry name" value="Unchr_Zn-peptidase-like"/>
</dbReference>